<dbReference type="PROSITE" id="PS50222">
    <property type="entry name" value="EF_HAND_2"/>
    <property type="match status" value="4"/>
</dbReference>
<dbReference type="FunFam" id="1.10.238.10:FF:000527">
    <property type="entry name" value="Calmodulin-3"/>
    <property type="match status" value="1"/>
</dbReference>
<feature type="domain" description="EF-hand" evidence="4">
    <location>
        <begin position="153"/>
        <end position="183"/>
    </location>
</feature>
<evidence type="ECO:0000313" key="6">
    <source>
        <dbReference type="WBParaSite" id="Pan_g18217.t1"/>
    </source>
</evidence>
<dbReference type="SUPFAM" id="SSF47473">
    <property type="entry name" value="EF-hand"/>
    <property type="match status" value="1"/>
</dbReference>
<evidence type="ECO:0000256" key="1">
    <source>
        <dbReference type="ARBA" id="ARBA00022737"/>
    </source>
</evidence>
<evidence type="ECO:0000259" key="4">
    <source>
        <dbReference type="PROSITE" id="PS50222"/>
    </source>
</evidence>
<feature type="region of interest" description="Disordered" evidence="3">
    <location>
        <begin position="1"/>
        <end position="36"/>
    </location>
</feature>
<keyword evidence="2" id="KW-0106">Calcium</keyword>
<protein>
    <submittedName>
        <fullName evidence="6">Calmodulin</fullName>
    </submittedName>
</protein>
<dbReference type="CDD" id="cd00051">
    <property type="entry name" value="EFh"/>
    <property type="match status" value="1"/>
</dbReference>
<evidence type="ECO:0000256" key="2">
    <source>
        <dbReference type="ARBA" id="ARBA00022837"/>
    </source>
</evidence>
<dbReference type="WBParaSite" id="Pan_g18217.t1">
    <property type="protein sequence ID" value="Pan_g18217.t1"/>
    <property type="gene ID" value="Pan_g18217"/>
</dbReference>
<dbReference type="InterPro" id="IPR011992">
    <property type="entry name" value="EF-hand-dom_pair"/>
</dbReference>
<keyword evidence="5" id="KW-1185">Reference proteome</keyword>
<dbReference type="Proteomes" id="UP000492821">
    <property type="component" value="Unassembled WGS sequence"/>
</dbReference>
<dbReference type="SMART" id="SM00054">
    <property type="entry name" value="EFh"/>
    <property type="match status" value="4"/>
</dbReference>
<reference evidence="5" key="1">
    <citation type="journal article" date="2013" name="Genetics">
        <title>The draft genome and transcriptome of Panagrellus redivivus are shaped by the harsh demands of a free-living lifestyle.</title>
        <authorList>
            <person name="Srinivasan J."/>
            <person name="Dillman A.R."/>
            <person name="Macchietto M.G."/>
            <person name="Heikkinen L."/>
            <person name="Lakso M."/>
            <person name="Fracchia K.M."/>
            <person name="Antoshechkin I."/>
            <person name="Mortazavi A."/>
            <person name="Wong G."/>
            <person name="Sternberg P.W."/>
        </authorList>
    </citation>
    <scope>NUCLEOTIDE SEQUENCE [LARGE SCALE GENOMIC DNA]</scope>
    <source>
        <strain evidence="5">MT8872</strain>
    </source>
</reference>
<organism evidence="5 6">
    <name type="scientific">Panagrellus redivivus</name>
    <name type="common">Microworm</name>
    <dbReference type="NCBI Taxonomy" id="6233"/>
    <lineage>
        <taxon>Eukaryota</taxon>
        <taxon>Metazoa</taxon>
        <taxon>Ecdysozoa</taxon>
        <taxon>Nematoda</taxon>
        <taxon>Chromadorea</taxon>
        <taxon>Rhabditida</taxon>
        <taxon>Tylenchina</taxon>
        <taxon>Panagrolaimomorpha</taxon>
        <taxon>Panagrolaimoidea</taxon>
        <taxon>Panagrolaimidae</taxon>
        <taxon>Panagrellus</taxon>
    </lineage>
</organism>
<reference evidence="6" key="2">
    <citation type="submission" date="2020-10" db="UniProtKB">
        <authorList>
            <consortium name="WormBaseParasite"/>
        </authorList>
    </citation>
    <scope>IDENTIFICATION</scope>
</reference>
<dbReference type="PANTHER" id="PTHR23050">
    <property type="entry name" value="CALCIUM BINDING PROTEIN"/>
    <property type="match status" value="1"/>
</dbReference>
<dbReference type="PROSITE" id="PS00018">
    <property type="entry name" value="EF_HAND_1"/>
    <property type="match status" value="4"/>
</dbReference>
<dbReference type="InterPro" id="IPR018247">
    <property type="entry name" value="EF_Hand_1_Ca_BS"/>
</dbReference>
<dbReference type="InterPro" id="IPR002048">
    <property type="entry name" value="EF_hand_dom"/>
</dbReference>
<dbReference type="InterPro" id="IPR050145">
    <property type="entry name" value="Centrin_CML-like"/>
</dbReference>
<evidence type="ECO:0000256" key="3">
    <source>
        <dbReference type="SAM" id="MobiDB-lite"/>
    </source>
</evidence>
<proteinExistence type="predicted"/>
<dbReference type="GO" id="GO:0005509">
    <property type="term" value="F:calcium ion binding"/>
    <property type="evidence" value="ECO:0007669"/>
    <property type="project" value="InterPro"/>
</dbReference>
<dbReference type="AlphaFoldDB" id="A0A7E4V9F7"/>
<sequence length="183" mass="21079">MNYHGNHNKHNFPGSAGQPKKTAFPHPTRSNNHHKTPDAAALEEYKKAFMFFDANNDGYITVDELERAMNKCGVYPTKLELRVLMSQGDLDKNGVITFDEFVHLMSTQDTLPTKYTKEQLVEYFRLFDRDNDGFIERSEMVDIVRELRLGRFFPTSVIEQLFKEADVDGDGKISFQEFTTAVN</sequence>
<feature type="compositionally biased region" description="Basic residues" evidence="3">
    <location>
        <begin position="1"/>
        <end position="10"/>
    </location>
</feature>
<name>A0A7E4V9F7_PANRE</name>
<dbReference type="Gene3D" id="1.10.238.10">
    <property type="entry name" value="EF-hand"/>
    <property type="match status" value="2"/>
</dbReference>
<accession>A0A7E4V9F7</accession>
<evidence type="ECO:0000313" key="5">
    <source>
        <dbReference type="Proteomes" id="UP000492821"/>
    </source>
</evidence>
<feature type="domain" description="EF-hand" evidence="4">
    <location>
        <begin position="76"/>
        <end position="111"/>
    </location>
</feature>
<feature type="domain" description="EF-hand" evidence="4">
    <location>
        <begin position="40"/>
        <end position="75"/>
    </location>
</feature>
<dbReference type="Pfam" id="PF13499">
    <property type="entry name" value="EF-hand_7"/>
    <property type="match status" value="2"/>
</dbReference>
<keyword evidence="1" id="KW-0677">Repeat</keyword>
<feature type="domain" description="EF-hand" evidence="4">
    <location>
        <begin position="115"/>
        <end position="150"/>
    </location>
</feature>
<dbReference type="PRINTS" id="PR01697">
    <property type="entry name" value="PARVALBUMIN"/>
</dbReference>
<dbReference type="GO" id="GO:0072686">
    <property type="term" value="C:mitotic spindle"/>
    <property type="evidence" value="ECO:0007669"/>
    <property type="project" value="UniProtKB-ARBA"/>
</dbReference>